<accession>A0A1V3WY82</accession>
<name>A0A1V3WY82_MYCKA</name>
<keyword evidence="1" id="KW-0472">Membrane</keyword>
<dbReference type="AlphaFoldDB" id="A0A1V3WY82"/>
<organism evidence="2 3">
    <name type="scientific">Mycobacterium kansasii</name>
    <dbReference type="NCBI Taxonomy" id="1768"/>
    <lineage>
        <taxon>Bacteria</taxon>
        <taxon>Bacillati</taxon>
        <taxon>Actinomycetota</taxon>
        <taxon>Actinomycetes</taxon>
        <taxon>Mycobacteriales</taxon>
        <taxon>Mycobacteriaceae</taxon>
        <taxon>Mycobacterium</taxon>
    </lineage>
</organism>
<dbReference type="Proteomes" id="UP000189229">
    <property type="component" value="Unassembled WGS sequence"/>
</dbReference>
<dbReference type="EMBL" id="MVBM01000005">
    <property type="protein sequence ID" value="OOK72003.1"/>
    <property type="molecule type" value="Genomic_DNA"/>
</dbReference>
<comment type="caution">
    <text evidence="2">The sequence shown here is derived from an EMBL/GenBank/DDBJ whole genome shotgun (WGS) entry which is preliminary data.</text>
</comment>
<sequence>MINGLRDPAASFPLAHRFDDRADRRRANRAVALSAAGLALTGLIELAIAMVSGRWRCSATRCTICPMSRRVWWCSSDFGARGSRLASTIPMGWSGPRISPASGWRW</sequence>
<keyword evidence="1" id="KW-0812">Transmembrane</keyword>
<protein>
    <submittedName>
        <fullName evidence="2">Cobalt-zinc-cadmium resistance domain protein</fullName>
    </submittedName>
</protein>
<proteinExistence type="predicted"/>
<keyword evidence="1" id="KW-1133">Transmembrane helix</keyword>
<evidence type="ECO:0000313" key="3">
    <source>
        <dbReference type="Proteomes" id="UP000189229"/>
    </source>
</evidence>
<evidence type="ECO:0000313" key="2">
    <source>
        <dbReference type="EMBL" id="OOK72003.1"/>
    </source>
</evidence>
<feature type="transmembrane region" description="Helical" evidence="1">
    <location>
        <begin position="30"/>
        <end position="55"/>
    </location>
</feature>
<gene>
    <name evidence="2" type="primary">czcD</name>
    <name evidence="2" type="ORF">BZL30_5709</name>
</gene>
<reference evidence="2 3" key="1">
    <citation type="submission" date="2017-02" db="EMBL/GenBank/DDBJ databases">
        <title>Complete genome sequences of Mycobacterium kansasii strains isolated from rhesus macaques.</title>
        <authorList>
            <person name="Panda A."/>
            <person name="Nagaraj S."/>
            <person name="Zhao X."/>
            <person name="Tettelin H."/>
            <person name="Detolla L.J."/>
        </authorList>
    </citation>
    <scope>NUCLEOTIDE SEQUENCE [LARGE SCALE GENOMIC DNA]</scope>
    <source>
        <strain evidence="2 3">11-3813</strain>
    </source>
</reference>
<evidence type="ECO:0000256" key="1">
    <source>
        <dbReference type="SAM" id="Phobius"/>
    </source>
</evidence>